<proteinExistence type="predicted"/>
<accession>A0ACB9ZZR0</accession>
<keyword evidence="2" id="KW-1185">Reference proteome</keyword>
<protein>
    <submittedName>
        <fullName evidence="1">Uncharacterized protein</fullName>
    </submittedName>
</protein>
<comment type="caution">
    <text evidence="1">The sequence shown here is derived from an EMBL/GenBank/DDBJ whole genome shotgun (WGS) entry which is preliminary data.</text>
</comment>
<organism evidence="1 2">
    <name type="scientific">Catharanthus roseus</name>
    <name type="common">Madagascar periwinkle</name>
    <name type="synonym">Vinca rosea</name>
    <dbReference type="NCBI Taxonomy" id="4058"/>
    <lineage>
        <taxon>Eukaryota</taxon>
        <taxon>Viridiplantae</taxon>
        <taxon>Streptophyta</taxon>
        <taxon>Embryophyta</taxon>
        <taxon>Tracheophyta</taxon>
        <taxon>Spermatophyta</taxon>
        <taxon>Magnoliopsida</taxon>
        <taxon>eudicotyledons</taxon>
        <taxon>Gunneridae</taxon>
        <taxon>Pentapetalae</taxon>
        <taxon>asterids</taxon>
        <taxon>lamiids</taxon>
        <taxon>Gentianales</taxon>
        <taxon>Apocynaceae</taxon>
        <taxon>Rauvolfioideae</taxon>
        <taxon>Vinceae</taxon>
        <taxon>Catharanthinae</taxon>
        <taxon>Catharanthus</taxon>
    </lineage>
</organism>
<sequence length="105" mass="12160">MTRDKVLDIIIWFGSVRGLYCMWLVPHTRASSDDMDSYRLLRVDPLKRRNSIFEGFSPTDIDDHLVESQEGLKIKLILKSSARIVFGLCTDYEMPELVSDLDYVC</sequence>
<dbReference type="EMBL" id="CM044707">
    <property type="protein sequence ID" value="KAI5654009.1"/>
    <property type="molecule type" value="Genomic_DNA"/>
</dbReference>
<reference evidence="2" key="1">
    <citation type="journal article" date="2023" name="Nat. Plants">
        <title>Single-cell RNA sequencing provides a high-resolution roadmap for understanding the multicellular compartmentation of specialized metabolism.</title>
        <authorList>
            <person name="Sun S."/>
            <person name="Shen X."/>
            <person name="Li Y."/>
            <person name="Li Y."/>
            <person name="Wang S."/>
            <person name="Li R."/>
            <person name="Zhang H."/>
            <person name="Shen G."/>
            <person name="Guo B."/>
            <person name="Wei J."/>
            <person name="Xu J."/>
            <person name="St-Pierre B."/>
            <person name="Chen S."/>
            <person name="Sun C."/>
        </authorList>
    </citation>
    <scope>NUCLEOTIDE SEQUENCE [LARGE SCALE GENOMIC DNA]</scope>
</reference>
<gene>
    <name evidence="1" type="ORF">M9H77_31196</name>
</gene>
<evidence type="ECO:0000313" key="1">
    <source>
        <dbReference type="EMBL" id="KAI5654009.1"/>
    </source>
</evidence>
<name>A0ACB9ZZR0_CATRO</name>
<evidence type="ECO:0000313" key="2">
    <source>
        <dbReference type="Proteomes" id="UP001060085"/>
    </source>
</evidence>
<dbReference type="Proteomes" id="UP001060085">
    <property type="component" value="Linkage Group LG07"/>
</dbReference>